<keyword evidence="5" id="KW-0862">Zinc</keyword>
<feature type="domain" description="C2H2-type" evidence="11">
    <location>
        <begin position="270"/>
        <end position="297"/>
    </location>
</feature>
<dbReference type="SMART" id="SM00355">
    <property type="entry name" value="ZnF_C2H2"/>
    <property type="match status" value="13"/>
</dbReference>
<evidence type="ECO:0000256" key="10">
    <source>
        <dbReference type="PROSITE-ProRule" id="PRU00042"/>
    </source>
</evidence>
<evidence type="ECO:0000256" key="1">
    <source>
        <dbReference type="ARBA" id="ARBA00004123"/>
    </source>
</evidence>
<keyword evidence="6" id="KW-0805">Transcription regulation</keyword>
<evidence type="ECO:0000256" key="7">
    <source>
        <dbReference type="ARBA" id="ARBA00023125"/>
    </source>
</evidence>
<dbReference type="Proteomes" id="UP000053240">
    <property type="component" value="Unassembled WGS sequence"/>
</dbReference>
<protein>
    <submittedName>
        <fullName evidence="12">Zinc finger protein Xfin</fullName>
    </submittedName>
</protein>
<feature type="domain" description="C2H2-type" evidence="11">
    <location>
        <begin position="153"/>
        <end position="181"/>
    </location>
</feature>
<dbReference type="Pfam" id="PF13894">
    <property type="entry name" value="zf-C2H2_4"/>
    <property type="match status" value="1"/>
</dbReference>
<evidence type="ECO:0000313" key="12">
    <source>
        <dbReference type="EMBL" id="KPJ19900.1"/>
    </source>
</evidence>
<evidence type="ECO:0000256" key="9">
    <source>
        <dbReference type="ARBA" id="ARBA00023242"/>
    </source>
</evidence>
<dbReference type="GO" id="GO:0000978">
    <property type="term" value="F:RNA polymerase II cis-regulatory region sequence-specific DNA binding"/>
    <property type="evidence" value="ECO:0007669"/>
    <property type="project" value="TreeGrafter"/>
</dbReference>
<feature type="domain" description="C2H2-type" evidence="11">
    <location>
        <begin position="100"/>
        <end position="122"/>
    </location>
</feature>
<keyword evidence="8" id="KW-0804">Transcription</keyword>
<gene>
    <name evidence="12" type="ORF">RR48_02328</name>
</gene>
<dbReference type="STRING" id="76193.A0A0N1PI18"/>
<keyword evidence="9" id="KW-0539">Nucleus</keyword>
<dbReference type="SUPFAM" id="SSF57667">
    <property type="entry name" value="beta-beta-alpha zinc fingers"/>
    <property type="match status" value="5"/>
</dbReference>
<dbReference type="InParanoid" id="A0A0N1PI18"/>
<sequence length="528" mass="62475">MIRGKNSDGYSCNFCPKRFPQPRKLKSHFLEDHNDVLNIKLPKLTDCLLKVDITGLKCHLCDRIFVKLDQFTTHLSDHGITIYTDVKNEIIPFKFDTELLKCALCDANFTTFKILQEHMHVHFSNYFCDVCSAGFITKRRLIGHKRRHGIGSFKCGYCEKIFICDSKRRDHEQRIHLGLNKRNKCKFCDDKFADYWTKVDHMVKKHNQPRMVLKCQACERTFENKRTLTRHIKKDHLMERKHVCSVCDMRFYLKHRLKDHMLVHTGEKKFQCHVCSRWYSTNKSVRQHLRSHANERRYVCNVCGQAFVQQYTTSEDGLEDTTEITLSKKNFTTFITIKPPRKTKRKIKKTSKKATELEFHFDNIKSILRYSNATPFRGRIGSKYACGYCTNKYPTPAELKDHTLVLHESDKPDCLRILSLSKYIVYLDITNLECRLCNISINKFKDLLYHLKIDHEQIIHMDIKNHIIPFNFGNNLQCVICSNTFMVFEDLLEHICTHYKNYSCDLCEDMWFVNRSLLLDHKKAVHFI</sequence>
<feature type="domain" description="C2H2-type" evidence="11">
    <location>
        <begin position="242"/>
        <end position="269"/>
    </location>
</feature>
<dbReference type="PANTHER" id="PTHR24384:SF189">
    <property type="entry name" value="C2H2-TYPE DOMAIN-CONTAINING PROTEIN-RELATED"/>
    <property type="match status" value="1"/>
</dbReference>
<dbReference type="Pfam" id="PF00096">
    <property type="entry name" value="zf-C2H2"/>
    <property type="match status" value="2"/>
</dbReference>
<feature type="domain" description="C2H2-type" evidence="11">
    <location>
        <begin position="10"/>
        <end position="33"/>
    </location>
</feature>
<evidence type="ECO:0000256" key="4">
    <source>
        <dbReference type="ARBA" id="ARBA00022771"/>
    </source>
</evidence>
<feature type="domain" description="C2H2-type" evidence="11">
    <location>
        <begin position="126"/>
        <end position="148"/>
    </location>
</feature>
<dbReference type="EMBL" id="KQ459805">
    <property type="protein sequence ID" value="KPJ19900.1"/>
    <property type="molecule type" value="Genomic_DNA"/>
</dbReference>
<dbReference type="GO" id="GO:0005634">
    <property type="term" value="C:nucleus"/>
    <property type="evidence" value="ECO:0007669"/>
    <property type="project" value="UniProtKB-SubCell"/>
</dbReference>
<dbReference type="FunFam" id="3.30.160.60:FF:000145">
    <property type="entry name" value="Zinc finger protein 574"/>
    <property type="match status" value="1"/>
</dbReference>
<dbReference type="AlphaFoldDB" id="A0A0N1PI18"/>
<dbReference type="PROSITE" id="PS50157">
    <property type="entry name" value="ZINC_FINGER_C2H2_2"/>
    <property type="match status" value="8"/>
</dbReference>
<evidence type="ECO:0000259" key="11">
    <source>
        <dbReference type="PROSITE" id="PS50157"/>
    </source>
</evidence>
<evidence type="ECO:0000256" key="6">
    <source>
        <dbReference type="ARBA" id="ARBA00023015"/>
    </source>
</evidence>
<dbReference type="PROSITE" id="PS00028">
    <property type="entry name" value="ZINC_FINGER_C2H2_1"/>
    <property type="match status" value="11"/>
</dbReference>
<dbReference type="GO" id="GO:0008270">
    <property type="term" value="F:zinc ion binding"/>
    <property type="evidence" value="ECO:0007669"/>
    <property type="project" value="UniProtKB-KW"/>
</dbReference>
<reference evidence="12 13" key="1">
    <citation type="journal article" date="2015" name="Nat. Commun.">
        <title>Outbred genome sequencing and CRISPR/Cas9 gene editing in butterflies.</title>
        <authorList>
            <person name="Li X."/>
            <person name="Fan D."/>
            <person name="Zhang W."/>
            <person name="Liu G."/>
            <person name="Zhang L."/>
            <person name="Zhao L."/>
            <person name="Fang X."/>
            <person name="Chen L."/>
            <person name="Dong Y."/>
            <person name="Chen Y."/>
            <person name="Ding Y."/>
            <person name="Zhao R."/>
            <person name="Feng M."/>
            <person name="Zhu Y."/>
            <person name="Feng Y."/>
            <person name="Jiang X."/>
            <person name="Zhu D."/>
            <person name="Xiang H."/>
            <person name="Feng X."/>
            <person name="Li S."/>
            <person name="Wang J."/>
            <person name="Zhang G."/>
            <person name="Kronforst M.R."/>
            <person name="Wang W."/>
        </authorList>
    </citation>
    <scope>NUCLEOTIDE SEQUENCE [LARGE SCALE GENOMIC DNA]</scope>
    <source>
        <strain evidence="12">Ya'a_city_454_Pm</strain>
        <tissue evidence="12">Whole body</tissue>
    </source>
</reference>
<feature type="domain" description="C2H2-type" evidence="11">
    <location>
        <begin position="384"/>
        <end position="412"/>
    </location>
</feature>
<name>A0A0N1PI18_PAPMA</name>
<organism evidence="12 13">
    <name type="scientific">Papilio machaon</name>
    <name type="common">Old World swallowtail butterfly</name>
    <dbReference type="NCBI Taxonomy" id="76193"/>
    <lineage>
        <taxon>Eukaryota</taxon>
        <taxon>Metazoa</taxon>
        <taxon>Ecdysozoa</taxon>
        <taxon>Arthropoda</taxon>
        <taxon>Hexapoda</taxon>
        <taxon>Insecta</taxon>
        <taxon>Pterygota</taxon>
        <taxon>Neoptera</taxon>
        <taxon>Endopterygota</taxon>
        <taxon>Lepidoptera</taxon>
        <taxon>Glossata</taxon>
        <taxon>Ditrysia</taxon>
        <taxon>Papilionoidea</taxon>
        <taxon>Papilionidae</taxon>
        <taxon>Papilioninae</taxon>
        <taxon>Papilio</taxon>
    </lineage>
</organism>
<evidence type="ECO:0000256" key="2">
    <source>
        <dbReference type="ARBA" id="ARBA00022723"/>
    </source>
</evidence>
<proteinExistence type="predicted"/>
<evidence type="ECO:0000256" key="3">
    <source>
        <dbReference type="ARBA" id="ARBA00022737"/>
    </source>
</evidence>
<dbReference type="InterPro" id="IPR013087">
    <property type="entry name" value="Znf_C2H2_type"/>
</dbReference>
<evidence type="ECO:0000256" key="8">
    <source>
        <dbReference type="ARBA" id="ARBA00023163"/>
    </source>
</evidence>
<comment type="subcellular location">
    <subcellularLocation>
        <location evidence="1">Nucleus</location>
    </subcellularLocation>
</comment>
<evidence type="ECO:0000313" key="13">
    <source>
        <dbReference type="Proteomes" id="UP000053240"/>
    </source>
</evidence>
<dbReference type="PANTHER" id="PTHR24384">
    <property type="entry name" value="FINGER PUTATIVE TRANSCRIPTION FACTOR FAMILY-RELATED"/>
    <property type="match status" value="1"/>
</dbReference>
<keyword evidence="4 10" id="KW-0863">Zinc-finger</keyword>
<dbReference type="InterPro" id="IPR050752">
    <property type="entry name" value="C2H2-ZF_domain"/>
</dbReference>
<keyword evidence="13" id="KW-1185">Reference proteome</keyword>
<dbReference type="Gene3D" id="3.30.160.60">
    <property type="entry name" value="Classic Zinc Finger"/>
    <property type="match status" value="6"/>
</dbReference>
<dbReference type="InterPro" id="IPR036236">
    <property type="entry name" value="Znf_C2H2_sf"/>
</dbReference>
<feature type="domain" description="C2H2-type" evidence="11">
    <location>
        <begin position="213"/>
        <end position="241"/>
    </location>
</feature>
<keyword evidence="2" id="KW-0479">Metal-binding</keyword>
<accession>A0A0N1PI18</accession>
<dbReference type="GO" id="GO:0000981">
    <property type="term" value="F:DNA-binding transcription factor activity, RNA polymerase II-specific"/>
    <property type="evidence" value="ECO:0007669"/>
    <property type="project" value="TreeGrafter"/>
</dbReference>
<keyword evidence="3" id="KW-0677">Repeat</keyword>
<evidence type="ECO:0000256" key="5">
    <source>
        <dbReference type="ARBA" id="ARBA00022833"/>
    </source>
</evidence>
<keyword evidence="7" id="KW-0238">DNA-binding</keyword>